<dbReference type="PANTHER" id="PTHR44157:SF1">
    <property type="entry name" value="DNAJ HOMOLOG SUBFAMILY C MEMBER 11"/>
    <property type="match status" value="1"/>
</dbReference>
<evidence type="ECO:0000313" key="3">
    <source>
        <dbReference type="Proteomes" id="UP000784294"/>
    </source>
</evidence>
<dbReference type="InterPro" id="IPR052243">
    <property type="entry name" value="Mito_inner_membrane_organizer"/>
</dbReference>
<evidence type="ECO:0000259" key="1">
    <source>
        <dbReference type="PROSITE" id="PS50076"/>
    </source>
</evidence>
<organism evidence="2 3">
    <name type="scientific">Protopolystoma xenopodis</name>
    <dbReference type="NCBI Taxonomy" id="117903"/>
    <lineage>
        <taxon>Eukaryota</taxon>
        <taxon>Metazoa</taxon>
        <taxon>Spiralia</taxon>
        <taxon>Lophotrochozoa</taxon>
        <taxon>Platyhelminthes</taxon>
        <taxon>Monogenea</taxon>
        <taxon>Polyopisthocotylea</taxon>
        <taxon>Polystomatidea</taxon>
        <taxon>Polystomatidae</taxon>
        <taxon>Protopolystoma</taxon>
    </lineage>
</organism>
<proteinExistence type="predicted"/>
<dbReference type="Pfam" id="PF00226">
    <property type="entry name" value="DnaJ"/>
    <property type="match status" value="1"/>
</dbReference>
<reference evidence="2" key="1">
    <citation type="submission" date="2018-11" db="EMBL/GenBank/DDBJ databases">
        <authorList>
            <consortium name="Pathogen Informatics"/>
        </authorList>
    </citation>
    <scope>NUCLEOTIDE SEQUENCE</scope>
</reference>
<dbReference type="GO" id="GO:0005739">
    <property type="term" value="C:mitochondrion"/>
    <property type="evidence" value="ECO:0007669"/>
    <property type="project" value="GOC"/>
</dbReference>
<dbReference type="EMBL" id="CAAALY010073618">
    <property type="protein sequence ID" value="VEL25387.1"/>
    <property type="molecule type" value="Genomic_DNA"/>
</dbReference>
<name>A0A448X1I3_9PLAT</name>
<dbReference type="SMART" id="SM00271">
    <property type="entry name" value="DnaJ"/>
    <property type="match status" value="1"/>
</dbReference>
<dbReference type="InterPro" id="IPR036869">
    <property type="entry name" value="J_dom_sf"/>
</dbReference>
<evidence type="ECO:0000313" key="2">
    <source>
        <dbReference type="EMBL" id="VEL25387.1"/>
    </source>
</evidence>
<dbReference type="Gene3D" id="1.10.287.110">
    <property type="entry name" value="DnaJ domain"/>
    <property type="match status" value="1"/>
</dbReference>
<keyword evidence="3" id="KW-1185">Reference proteome</keyword>
<dbReference type="PRINTS" id="PR00625">
    <property type="entry name" value="JDOMAIN"/>
</dbReference>
<dbReference type="CDD" id="cd06257">
    <property type="entry name" value="DnaJ"/>
    <property type="match status" value="1"/>
</dbReference>
<dbReference type="PANTHER" id="PTHR44157">
    <property type="entry name" value="DNAJ HOMOLOG SUBFAMILY C MEMBER 11"/>
    <property type="match status" value="1"/>
</dbReference>
<dbReference type="PROSITE" id="PS50076">
    <property type="entry name" value="DNAJ_2"/>
    <property type="match status" value="1"/>
</dbReference>
<dbReference type="SUPFAM" id="SSF46565">
    <property type="entry name" value="Chaperone J-domain"/>
    <property type="match status" value="1"/>
</dbReference>
<dbReference type="GO" id="GO:0042407">
    <property type="term" value="P:cristae formation"/>
    <property type="evidence" value="ECO:0007669"/>
    <property type="project" value="TreeGrafter"/>
</dbReference>
<dbReference type="OrthoDB" id="1748577at2759"/>
<dbReference type="Proteomes" id="UP000784294">
    <property type="component" value="Unassembled WGS sequence"/>
</dbReference>
<gene>
    <name evidence="2" type="ORF">PXEA_LOCUS18827</name>
</gene>
<comment type="caution">
    <text evidence="2">The sequence shown here is derived from an EMBL/GenBank/DDBJ whole genome shotgun (WGS) entry which is preliminary data.</text>
</comment>
<accession>A0A448X1I3</accession>
<sequence>MGYHFSPTAFVQTNLTRSPLLPHLRRMESSQTPLPPENARPSSTPIIYMPLGDVNAENEDLDEPVDPIFVSLLDEEDMDAAECSSGDRSLADPAGAVDFYSVLGVPRDAGLAEIRTSYKRLSRLLHPDRHCAIGAAFDSSMPDLELRHLRKSAQEAFGRISAAYAVLIDPNKRAIYDRFGFRGLNIDGWELALREKSAVELQLEYFKLRAKEREERQLRFTQPTSEFSLGVDMTDVFDRYLKEEPAEREIAPSLSVYEMVLKQSISAGATLRTSLSLVGEIVAQNGLGVGTWLLLCQRRFPAQSYFGPGTADVEVSNNSLISFVRQGFQT</sequence>
<feature type="domain" description="J" evidence="1">
    <location>
        <begin position="98"/>
        <end position="180"/>
    </location>
</feature>
<protein>
    <recommendedName>
        <fullName evidence="1">J domain-containing protein</fullName>
    </recommendedName>
</protein>
<dbReference type="InterPro" id="IPR001623">
    <property type="entry name" value="DnaJ_domain"/>
</dbReference>
<dbReference type="AlphaFoldDB" id="A0A448X1I3"/>